<keyword evidence="3" id="KW-1185">Reference proteome</keyword>
<proteinExistence type="predicted"/>
<gene>
    <name evidence="2" type="ORF">H5V44_07500</name>
</gene>
<dbReference type="RefSeq" id="WP_185192487.1">
    <property type="nucleotide sequence ID" value="NZ_JACKXD010000002.1"/>
</dbReference>
<reference evidence="2 3" key="1">
    <citation type="submission" date="2020-08" db="EMBL/GenBank/DDBJ databases">
        <authorList>
            <person name="Seo M.-J."/>
        </authorList>
    </citation>
    <scope>NUCLEOTIDE SEQUENCE [LARGE SCALE GENOMIC DNA]</scope>
    <source>
        <strain evidence="2 3">MBLA0160</strain>
    </source>
</reference>
<name>A0A7J9SI22_9EURY</name>
<sequence>MQRIADQAGSNGGLSDDGRHLEIEFAHAEAGGLVVSDPIERSQVVLSTPDPVEIGDADPGRFRFPADAAAAVRTDRLDLETVVSVCIRNDDGDLLARTEHFDEQSFGAGRYSVELFAPIKLYLRVDAPFRVVSNATRTRIEFDSETDVTVGARSHHKRPAATITTTDRPRDAMRAVSLLGSALKTTSVERSYPTLRGHPPLLDRGDAFEAPAGLSSPETGVTIELPETRRHVYTVAPLAYYLGATVVPGETARLVTDEGFTHELGVGRDFETGVERLLKRTFLLDCLTRTEGYYQVDLHERTALESDLAADVDLDFPDLYGRSTGAQLESYLEVPYGAIEANAPKWKLGAHVAPSASNVELLPFLANDLAVVTTQTTAPTTGSAVQADAVEGFLRRPSSSPDPTATPRAGADAEPFTRSTSVQPRQSGGTRTYVQPPETDALEQAWAGPGVPIGASKASTAAYRNRLSREPVEGDISITVVCNDPRMAAEQDAVEAVYGSRESLPFDVRTYYELPAASLREVLKADTEFLHYIGHIDDEGFQCPDGALDVGTLKEVGVDSFLLNACQSYEQGMELIEQGAIAGIVTLSDVVNDGAIDIGRSLARLLNYGFPIRPSLEIAGRDSYVGSDYIVVGDGSYHVTQAQGALPNLCEIRNDGDVYKVDYTTYPVVEFDLGSIVSPVLPGDRPYYLTPGTADTFELTESELEDFLSLENNPVVVDGKLQWSDTLDLDSF</sequence>
<feature type="compositionally biased region" description="Polar residues" evidence="1">
    <location>
        <begin position="417"/>
        <end position="433"/>
    </location>
</feature>
<organism evidence="2 3">
    <name type="scientific">Halobellus ruber</name>
    <dbReference type="NCBI Taxonomy" id="2761102"/>
    <lineage>
        <taxon>Archaea</taxon>
        <taxon>Methanobacteriati</taxon>
        <taxon>Methanobacteriota</taxon>
        <taxon>Stenosarchaea group</taxon>
        <taxon>Halobacteria</taxon>
        <taxon>Halobacteriales</taxon>
        <taxon>Haloferacaceae</taxon>
        <taxon>Halobellus</taxon>
    </lineage>
</organism>
<comment type="caution">
    <text evidence="2">The sequence shown here is derived from an EMBL/GenBank/DDBJ whole genome shotgun (WGS) entry which is preliminary data.</text>
</comment>
<feature type="region of interest" description="Disordered" evidence="1">
    <location>
        <begin position="394"/>
        <end position="435"/>
    </location>
</feature>
<protein>
    <recommendedName>
        <fullName evidence="4">CHAT domain-containing protein</fullName>
    </recommendedName>
</protein>
<evidence type="ECO:0000256" key="1">
    <source>
        <dbReference type="SAM" id="MobiDB-lite"/>
    </source>
</evidence>
<evidence type="ECO:0000313" key="3">
    <source>
        <dbReference type="Proteomes" id="UP000546257"/>
    </source>
</evidence>
<evidence type="ECO:0000313" key="2">
    <source>
        <dbReference type="EMBL" id="MBB6646132.1"/>
    </source>
</evidence>
<accession>A0A7J9SI22</accession>
<dbReference type="Proteomes" id="UP000546257">
    <property type="component" value="Unassembled WGS sequence"/>
</dbReference>
<evidence type="ECO:0008006" key="4">
    <source>
        <dbReference type="Google" id="ProtNLM"/>
    </source>
</evidence>
<dbReference type="AlphaFoldDB" id="A0A7J9SI22"/>
<dbReference type="EMBL" id="JACKXD010000002">
    <property type="protein sequence ID" value="MBB6646132.1"/>
    <property type="molecule type" value="Genomic_DNA"/>
</dbReference>